<keyword evidence="1" id="KW-0472">Membrane</keyword>
<sequence length="155" mass="15876">MKKLWMWSTIVFALQAVTFFSVLYLFGAPVKDASLAATTIAIVTATVFVLGGFSLAFAAIAAAATLATLAAIAAAIAFLAAAAVAFLAAGVATLTLAFAAAIAFLAAKEVEATHSDEPLWALFIAALPLGVGTVLGGTLYFFYFRNKPLALAPRG</sequence>
<dbReference type="AlphaFoldDB" id="A0A1G2D7I1"/>
<name>A0A1G2D7I1_9BACT</name>
<evidence type="ECO:0000313" key="2">
    <source>
        <dbReference type="EMBL" id="OGZ08851.1"/>
    </source>
</evidence>
<protein>
    <submittedName>
        <fullName evidence="2">Uncharacterized protein</fullName>
    </submittedName>
</protein>
<feature type="transmembrane region" description="Helical" evidence="1">
    <location>
        <begin position="119"/>
        <end position="144"/>
    </location>
</feature>
<comment type="caution">
    <text evidence="2">The sequence shown here is derived from an EMBL/GenBank/DDBJ whole genome shotgun (WGS) entry which is preliminary data.</text>
</comment>
<feature type="transmembrane region" description="Helical" evidence="1">
    <location>
        <begin position="57"/>
        <end position="79"/>
    </location>
</feature>
<evidence type="ECO:0000256" key="1">
    <source>
        <dbReference type="SAM" id="Phobius"/>
    </source>
</evidence>
<feature type="transmembrane region" description="Helical" evidence="1">
    <location>
        <begin position="6"/>
        <end position="26"/>
    </location>
</feature>
<proteinExistence type="predicted"/>
<evidence type="ECO:0000313" key="3">
    <source>
        <dbReference type="Proteomes" id="UP000178099"/>
    </source>
</evidence>
<reference evidence="2 3" key="1">
    <citation type="journal article" date="2016" name="Nat. Commun.">
        <title>Thousands of microbial genomes shed light on interconnected biogeochemical processes in an aquifer system.</title>
        <authorList>
            <person name="Anantharaman K."/>
            <person name="Brown C.T."/>
            <person name="Hug L.A."/>
            <person name="Sharon I."/>
            <person name="Castelle C.J."/>
            <person name="Probst A.J."/>
            <person name="Thomas B.C."/>
            <person name="Singh A."/>
            <person name="Wilkins M.J."/>
            <person name="Karaoz U."/>
            <person name="Brodie E.L."/>
            <person name="Williams K.H."/>
            <person name="Hubbard S.S."/>
            <person name="Banfield J.F."/>
        </authorList>
    </citation>
    <scope>NUCLEOTIDE SEQUENCE [LARGE SCALE GENOMIC DNA]</scope>
</reference>
<accession>A0A1G2D7I1</accession>
<feature type="transmembrane region" description="Helical" evidence="1">
    <location>
        <begin position="33"/>
        <end position="51"/>
    </location>
</feature>
<organism evidence="2 3">
    <name type="scientific">Candidatus Lloydbacteria bacterium RIFCSPHIGHO2_02_FULL_51_22</name>
    <dbReference type="NCBI Taxonomy" id="1798663"/>
    <lineage>
        <taxon>Bacteria</taxon>
        <taxon>Candidatus Lloydiibacteriota</taxon>
    </lineage>
</organism>
<feature type="transmembrane region" description="Helical" evidence="1">
    <location>
        <begin position="86"/>
        <end position="107"/>
    </location>
</feature>
<dbReference type="Proteomes" id="UP000178099">
    <property type="component" value="Unassembled WGS sequence"/>
</dbReference>
<keyword evidence="1" id="KW-1133">Transmembrane helix</keyword>
<keyword evidence="1" id="KW-0812">Transmembrane</keyword>
<dbReference type="EMBL" id="MHLN01000056">
    <property type="protein sequence ID" value="OGZ08851.1"/>
    <property type="molecule type" value="Genomic_DNA"/>
</dbReference>
<gene>
    <name evidence="2" type="ORF">A3D67_00875</name>
</gene>